<proteinExistence type="predicted"/>
<dbReference type="AlphaFoldDB" id="A0A8S1MIX4"/>
<dbReference type="Proteomes" id="UP000692954">
    <property type="component" value="Unassembled WGS sequence"/>
</dbReference>
<reference evidence="1" key="1">
    <citation type="submission" date="2021-01" db="EMBL/GenBank/DDBJ databases">
        <authorList>
            <consortium name="Genoscope - CEA"/>
            <person name="William W."/>
        </authorList>
    </citation>
    <scope>NUCLEOTIDE SEQUENCE</scope>
</reference>
<protein>
    <submittedName>
        <fullName evidence="1">Uncharacterized protein</fullName>
    </submittedName>
</protein>
<organism evidence="1 2">
    <name type="scientific">Paramecium sonneborni</name>
    <dbReference type="NCBI Taxonomy" id="65129"/>
    <lineage>
        <taxon>Eukaryota</taxon>
        <taxon>Sar</taxon>
        <taxon>Alveolata</taxon>
        <taxon>Ciliophora</taxon>
        <taxon>Intramacronucleata</taxon>
        <taxon>Oligohymenophorea</taxon>
        <taxon>Peniculida</taxon>
        <taxon>Parameciidae</taxon>
        <taxon>Paramecium</taxon>
    </lineage>
</organism>
<accession>A0A8S1MIX4</accession>
<keyword evidence="2" id="KW-1185">Reference proteome</keyword>
<dbReference type="EMBL" id="CAJJDN010000037">
    <property type="protein sequence ID" value="CAD8078401.1"/>
    <property type="molecule type" value="Genomic_DNA"/>
</dbReference>
<evidence type="ECO:0000313" key="2">
    <source>
        <dbReference type="Proteomes" id="UP000692954"/>
    </source>
</evidence>
<comment type="caution">
    <text evidence="1">The sequence shown here is derived from an EMBL/GenBank/DDBJ whole genome shotgun (WGS) entry which is preliminary data.</text>
</comment>
<sequence>MKYLLFLHIEIKFYQNTNQNSINFSKFSLLWQHRIIQFILYLMLNKPIFLMTKCLYQVFEKFTISQSCKLYYEHLKYDTFLNSF</sequence>
<gene>
    <name evidence="1" type="ORF">PSON_ATCC_30995.1.T0370290</name>
</gene>
<name>A0A8S1MIX4_9CILI</name>
<evidence type="ECO:0000313" key="1">
    <source>
        <dbReference type="EMBL" id="CAD8078401.1"/>
    </source>
</evidence>